<keyword evidence="9" id="KW-1185">Reference proteome</keyword>
<accession>A0A9E8LVB1</accession>
<dbReference type="PANTHER" id="PTHR30619">
    <property type="entry name" value="DNA INTERNALIZATION/COMPETENCE PROTEIN COMEC/REC2"/>
    <property type="match status" value="1"/>
</dbReference>
<dbReference type="InterPro" id="IPR052159">
    <property type="entry name" value="Competence_DNA_uptake"/>
</dbReference>
<keyword evidence="3 6" id="KW-0812">Transmembrane</keyword>
<feature type="transmembrane region" description="Helical" evidence="6">
    <location>
        <begin position="405"/>
        <end position="429"/>
    </location>
</feature>
<dbReference type="GO" id="GO:0030420">
    <property type="term" value="P:establishment of competence for transformation"/>
    <property type="evidence" value="ECO:0007669"/>
    <property type="project" value="InterPro"/>
</dbReference>
<feature type="transmembrane region" description="Helical" evidence="6">
    <location>
        <begin position="378"/>
        <end position="398"/>
    </location>
</feature>
<feature type="transmembrane region" description="Helical" evidence="6">
    <location>
        <begin position="230"/>
        <end position="252"/>
    </location>
</feature>
<feature type="transmembrane region" description="Helical" evidence="6">
    <location>
        <begin position="475"/>
        <end position="494"/>
    </location>
</feature>
<dbReference type="Pfam" id="PF00753">
    <property type="entry name" value="Lactamase_B"/>
    <property type="match status" value="1"/>
</dbReference>
<protein>
    <submittedName>
        <fullName evidence="8">DNA internalization-related competence protein ComEC/Rec2</fullName>
    </submittedName>
</protein>
<organism evidence="8 9">
    <name type="scientific">Fervidibacillus albus</name>
    <dbReference type="NCBI Taxonomy" id="2980026"/>
    <lineage>
        <taxon>Bacteria</taxon>
        <taxon>Bacillati</taxon>
        <taxon>Bacillota</taxon>
        <taxon>Bacilli</taxon>
        <taxon>Bacillales</taxon>
        <taxon>Bacillaceae</taxon>
        <taxon>Fervidibacillus</taxon>
    </lineage>
</organism>
<dbReference type="InterPro" id="IPR035681">
    <property type="entry name" value="ComA-like_MBL"/>
</dbReference>
<dbReference type="Pfam" id="PF13567">
    <property type="entry name" value="DUF4131"/>
    <property type="match status" value="1"/>
</dbReference>
<dbReference type="InterPro" id="IPR001279">
    <property type="entry name" value="Metallo-B-lactamas"/>
</dbReference>
<feature type="transmembrane region" description="Helical" evidence="6">
    <location>
        <begin position="352"/>
        <end position="372"/>
    </location>
</feature>
<keyword evidence="2" id="KW-1003">Cell membrane</keyword>
<dbReference type="NCBIfam" id="TIGR00361">
    <property type="entry name" value="ComEC_Rec2"/>
    <property type="match status" value="1"/>
</dbReference>
<dbReference type="SUPFAM" id="SSF56281">
    <property type="entry name" value="Metallo-hydrolase/oxidoreductase"/>
    <property type="match status" value="1"/>
</dbReference>
<dbReference type="InterPro" id="IPR004797">
    <property type="entry name" value="Competence_ComEC/Rec2"/>
</dbReference>
<evidence type="ECO:0000256" key="6">
    <source>
        <dbReference type="SAM" id="Phobius"/>
    </source>
</evidence>
<evidence type="ECO:0000256" key="5">
    <source>
        <dbReference type="ARBA" id="ARBA00023136"/>
    </source>
</evidence>
<evidence type="ECO:0000256" key="2">
    <source>
        <dbReference type="ARBA" id="ARBA00022475"/>
    </source>
</evidence>
<gene>
    <name evidence="8" type="ORF">OE104_03215</name>
</gene>
<comment type="subcellular location">
    <subcellularLocation>
        <location evidence="1">Cell membrane</location>
        <topology evidence="1">Multi-pass membrane protein</topology>
    </subcellularLocation>
</comment>
<dbReference type="KEGG" id="faf:OE104_03215"/>
<feature type="transmembrane region" description="Helical" evidence="6">
    <location>
        <begin position="6"/>
        <end position="39"/>
    </location>
</feature>
<evidence type="ECO:0000259" key="7">
    <source>
        <dbReference type="SMART" id="SM00849"/>
    </source>
</evidence>
<dbReference type="Gene3D" id="3.60.15.10">
    <property type="entry name" value="Ribonuclease Z/Hydroxyacylglutathione hydrolase-like"/>
    <property type="match status" value="1"/>
</dbReference>
<evidence type="ECO:0000256" key="4">
    <source>
        <dbReference type="ARBA" id="ARBA00022989"/>
    </source>
</evidence>
<dbReference type="InterPro" id="IPR025405">
    <property type="entry name" value="DUF4131"/>
</dbReference>
<evidence type="ECO:0000256" key="1">
    <source>
        <dbReference type="ARBA" id="ARBA00004651"/>
    </source>
</evidence>
<dbReference type="InterPro" id="IPR036866">
    <property type="entry name" value="RibonucZ/Hydroxyglut_hydro"/>
</dbReference>
<evidence type="ECO:0000313" key="8">
    <source>
        <dbReference type="EMBL" id="WAA10358.1"/>
    </source>
</evidence>
<dbReference type="Proteomes" id="UP001164718">
    <property type="component" value="Chromosome"/>
</dbReference>
<evidence type="ECO:0000256" key="3">
    <source>
        <dbReference type="ARBA" id="ARBA00022692"/>
    </source>
</evidence>
<dbReference type="InterPro" id="IPR004477">
    <property type="entry name" value="ComEC_N"/>
</dbReference>
<reference evidence="8" key="1">
    <citation type="submission" date="2022-09" db="EMBL/GenBank/DDBJ databases">
        <title>Complete Genomes of Fervidibacillus albus and Fervidibacillus halotolerans isolated from tidal flat sediments.</title>
        <authorList>
            <person name="Kwon K.K."/>
            <person name="Yang S.-H."/>
            <person name="Park M.J."/>
            <person name="Oh H.-M."/>
        </authorList>
    </citation>
    <scope>NUCLEOTIDE SEQUENCE</scope>
    <source>
        <strain evidence="8">MEBiC13591</strain>
    </source>
</reference>
<dbReference type="EMBL" id="CP106878">
    <property type="protein sequence ID" value="WAA10358.1"/>
    <property type="molecule type" value="Genomic_DNA"/>
</dbReference>
<proteinExistence type="predicted"/>
<dbReference type="Pfam" id="PF03772">
    <property type="entry name" value="Competence"/>
    <property type="match status" value="1"/>
</dbReference>
<dbReference type="RefSeq" id="WP_275418142.1">
    <property type="nucleotide sequence ID" value="NZ_CP106878.1"/>
</dbReference>
<dbReference type="CDD" id="cd07731">
    <property type="entry name" value="ComA-like_MBL-fold"/>
    <property type="match status" value="1"/>
</dbReference>
<dbReference type="SMART" id="SM00849">
    <property type="entry name" value="Lactamase_B"/>
    <property type="match status" value="1"/>
</dbReference>
<feature type="transmembrane region" description="Helical" evidence="6">
    <location>
        <begin position="449"/>
        <end position="468"/>
    </location>
</feature>
<name>A0A9E8LVB1_9BACI</name>
<feature type="transmembrane region" description="Helical" evidence="6">
    <location>
        <begin position="46"/>
        <end position="66"/>
    </location>
</feature>
<keyword evidence="5 6" id="KW-0472">Membrane</keyword>
<feature type="transmembrane region" description="Helical" evidence="6">
    <location>
        <begin position="323"/>
        <end position="345"/>
    </location>
</feature>
<sequence>MAIFYGFFAYLGLTALFAFLTYHAMFLGLTVSFIVAIFFRNQFEKKWIVSFAISYFFWLGLFYFTFSQDETVPDEPIETTVTVKTVPVIDGNKLQVVISLPDGKLSLLTYYVQSEKEKEKWGKILVPGMNCQTVGVRQIPPEQTNPNGFHYRRYLQSKNISYLFSADRIKSCEKGEPSVFDRIKILRNQGIRIIERFFPNTVSPIISALLFGEKQQIDADLLRSYQQLGIAHLLAISGLHVSVLTAGIYSVLLRFGLTREATRSALLIILPVYACLAGGAPSVNRAVTMAWLIVFLSKWKRKIHPLDALGISFLFFMIRNPYILYHVGFQLSYAVSFCLLLSAPIIRQRKFWLTKIGFVSMVAQFGSIPIVLYHFYEISFLGFFLNILYVPFYSVIILPLSFTSFFLLLFVPFIGSPFVSIVAFLLEVANDFARWLADFLQFTWTFGKPPLFIFLSFYFFFIVGFMLIEHGWEKYRWHIVLSFFLPFLFQIGYVKFHPFGEVTFIDVGQGDSIWIRLPFHQGNYLIDTGGYVRFEEEEWKKQKDSFDPGEDIVIPFLKSKGVTTIDKLILTHGDFDHIGSAISVLSEFEVGELVVGRTIMKKGMEQEVVHFAKENDIAVQYVFRGSYWEEGGGQFFVLAPEMDALSSNDASVVIYAQFGGLDWLFTGDLEKEGEKKILATFPNLEVDVLKVGHHGSSTSTGKTFLQQIRPKVAVISVGRNNRYGHPDERVVEELQKMDVLVFRTDMHGAITFRFFMAIQSFSTMLKE</sequence>
<keyword evidence="4 6" id="KW-1133">Transmembrane helix</keyword>
<feature type="transmembrane region" description="Helical" evidence="6">
    <location>
        <begin position="264"/>
        <end position="283"/>
    </location>
</feature>
<dbReference type="AlphaFoldDB" id="A0A9E8LVB1"/>
<feature type="domain" description="Metallo-beta-lactamase" evidence="7">
    <location>
        <begin position="509"/>
        <end position="719"/>
    </location>
</feature>
<dbReference type="NCBIfam" id="TIGR00360">
    <property type="entry name" value="ComEC_N-term"/>
    <property type="match status" value="1"/>
</dbReference>
<dbReference type="PANTHER" id="PTHR30619:SF1">
    <property type="entry name" value="RECOMBINATION PROTEIN 2"/>
    <property type="match status" value="1"/>
</dbReference>
<evidence type="ECO:0000313" key="9">
    <source>
        <dbReference type="Proteomes" id="UP001164718"/>
    </source>
</evidence>
<dbReference type="GO" id="GO:0005886">
    <property type="term" value="C:plasma membrane"/>
    <property type="evidence" value="ECO:0007669"/>
    <property type="project" value="UniProtKB-SubCell"/>
</dbReference>